<keyword evidence="5" id="KW-0677">Repeat</keyword>
<keyword evidence="2" id="KW-0690">Ribosome biogenesis</keyword>
<dbReference type="InParanoid" id="A0A6L2Q7Z9"/>
<accession>A0A6L2Q7Z9</accession>
<evidence type="ECO:0000259" key="10">
    <source>
        <dbReference type="Pfam" id="PF23769"/>
    </source>
</evidence>
<protein>
    <recommendedName>
        <fullName evidence="10">WD repeat-containing protein 75 second beta-propeller domain-containing protein</fullName>
    </recommendedName>
</protein>
<dbReference type="SUPFAM" id="SSF69322">
    <property type="entry name" value="Tricorn protease domain 2"/>
    <property type="match status" value="1"/>
</dbReference>
<dbReference type="InterPro" id="IPR001680">
    <property type="entry name" value="WD40_rpt"/>
</dbReference>
<evidence type="ECO:0000256" key="5">
    <source>
        <dbReference type="ARBA" id="ARBA00022737"/>
    </source>
</evidence>
<dbReference type="PROSITE" id="PS50082">
    <property type="entry name" value="WD_REPEATS_2"/>
    <property type="match status" value="1"/>
</dbReference>
<keyword evidence="7" id="KW-0539">Nucleus</keyword>
<keyword evidence="3" id="KW-0698">rRNA processing</keyword>
<evidence type="ECO:0000256" key="6">
    <source>
        <dbReference type="ARBA" id="ARBA00023163"/>
    </source>
</evidence>
<evidence type="ECO:0000256" key="1">
    <source>
        <dbReference type="ARBA" id="ARBA00004604"/>
    </source>
</evidence>
<keyword evidence="6" id="KW-0804">Transcription</keyword>
<dbReference type="PANTHER" id="PTHR44215:SF1">
    <property type="entry name" value="WD REPEAT-CONTAINING PROTEIN 75"/>
    <property type="match status" value="1"/>
</dbReference>
<dbReference type="GO" id="GO:0045943">
    <property type="term" value="P:positive regulation of transcription by RNA polymerase I"/>
    <property type="evidence" value="ECO:0007669"/>
    <property type="project" value="InterPro"/>
</dbReference>
<dbReference type="GO" id="GO:2000234">
    <property type="term" value="P:positive regulation of rRNA processing"/>
    <property type="evidence" value="ECO:0007669"/>
    <property type="project" value="TreeGrafter"/>
</dbReference>
<dbReference type="Pfam" id="PF23769">
    <property type="entry name" value="Beta-prop_WDR75_2nd"/>
    <property type="match status" value="1"/>
</dbReference>
<reference evidence="12" key="1">
    <citation type="submission" date="2020-01" db="EMBL/GenBank/DDBJ databases">
        <title>Draft genome sequence of the Termite Coptotermes fromosanus.</title>
        <authorList>
            <person name="Itakura S."/>
            <person name="Yosikawa Y."/>
            <person name="Umezawa K."/>
        </authorList>
    </citation>
    <scope>NUCLEOTIDE SEQUENCE [LARGE SCALE GENOMIC DNA]</scope>
</reference>
<feature type="compositionally biased region" description="Basic and acidic residues" evidence="9">
    <location>
        <begin position="772"/>
        <end position="793"/>
    </location>
</feature>
<dbReference type="FunCoup" id="A0A6L2Q7Z9">
    <property type="interactions" value="856"/>
</dbReference>
<dbReference type="SUPFAM" id="SSF50998">
    <property type="entry name" value="Quinoprotein alcohol dehydrogenase-like"/>
    <property type="match status" value="1"/>
</dbReference>
<comment type="subcellular location">
    <subcellularLocation>
        <location evidence="1">Nucleus</location>
        <location evidence="1">Nucleolus</location>
    </subcellularLocation>
</comment>
<dbReference type="InterPro" id="IPR057644">
    <property type="entry name" value="Beta-prop_WDR75_2nd"/>
</dbReference>
<dbReference type="EMBL" id="BLKM01000939">
    <property type="protein sequence ID" value="GFG39652.1"/>
    <property type="molecule type" value="Genomic_DNA"/>
</dbReference>
<feature type="domain" description="WD repeat-containing protein 75 second beta-propeller" evidence="10">
    <location>
        <begin position="351"/>
        <end position="673"/>
    </location>
</feature>
<dbReference type="GO" id="GO:0003723">
    <property type="term" value="F:RNA binding"/>
    <property type="evidence" value="ECO:0007669"/>
    <property type="project" value="InterPro"/>
</dbReference>
<evidence type="ECO:0000313" key="12">
    <source>
        <dbReference type="Proteomes" id="UP000502823"/>
    </source>
</evidence>
<evidence type="ECO:0000256" key="3">
    <source>
        <dbReference type="ARBA" id="ARBA00022552"/>
    </source>
</evidence>
<evidence type="ECO:0000313" key="11">
    <source>
        <dbReference type="EMBL" id="GFG39652.1"/>
    </source>
</evidence>
<evidence type="ECO:0000256" key="8">
    <source>
        <dbReference type="PROSITE-ProRule" id="PRU00221"/>
    </source>
</evidence>
<evidence type="ECO:0000256" key="9">
    <source>
        <dbReference type="SAM" id="MobiDB-lite"/>
    </source>
</evidence>
<keyword evidence="4 8" id="KW-0853">WD repeat</keyword>
<sequence length="856" mass="94870">MKGTGEKLVLRRRGGGSVIERSPVFSVDAEVLYLVCGSTVRAYAVKTGELLNEYERKEGKIIGVQLHPANPEVLVACSENGELIQWNCNSRFPASVVRLKFNNAQTTTVTGFHLISPSPQGSEADKCSVCVVWKRAKSGVSQLSTFCSQKGSFLLNLKFRLDDHSHNIAYGGKPGQEYVAGIHKNMLQFIDAAEWRDCDKQYIGGGRWFTCVACHPEDRCIATGDNTGRVLIWWNLLTSGKPTWAVYHWHTLPVQAVTFSQTGSHFYSGAGECVLVKWTIDRPLDRRFLPRLPAPICHLSMGPDNRYLAISTSDNGIQIVDAQLKAISAIQHFTWQVEAKQGIPVFPAGISVDSRTKGMVMNGRTGHIQFYSPRTRTLLYNVNITGMNYLTQERNDVIVNTDVTKVSLNSDGHWMATVEQRDDGETSMEVRLKFWHYNAVKQSFCLNTSVELPHQGGVTALAFQPSPDPQQQLAVTAGHDFKFRIWGLAESSSIYKKGVMVWRCESVGFFRSLPAGNISFSADGSLLAVTFGPALTVWVPETNQLKCSLTEVHSKVHLSHVEFGMVDCGHLVVTGSPGNINVWNLLTLSLMWTVPVNVSILTADPHSEFMAVFTSSNDLFIFSPRCSKPVYLHKRVVPENSSILCAAFVPHFGLERVSEVLWQERSQLYFLDSDQASTCELLTLERPCEDVNEKEGLLLPSSSLQRATFYSTLLAKHRSSDVEKLRINTEQQLGTPGATAIRELLSAPAHTMPPVRLLCGPFLRSLVTSNKQAEEKKTTSGERKVPEVVRTETEDSGVDSEDGTSGGEVSKQREIMVEPHVRQVCDSPRTVSVADVESRCASVLSENNDWVSLLVQ</sequence>
<dbReference type="GO" id="GO:0032040">
    <property type="term" value="C:small-subunit processome"/>
    <property type="evidence" value="ECO:0007669"/>
    <property type="project" value="InterPro"/>
</dbReference>
<evidence type="ECO:0000256" key="7">
    <source>
        <dbReference type="ARBA" id="ARBA00023242"/>
    </source>
</evidence>
<proteinExistence type="predicted"/>
<dbReference type="SMART" id="SM00320">
    <property type="entry name" value="WD40"/>
    <property type="match status" value="6"/>
</dbReference>
<dbReference type="Proteomes" id="UP000502823">
    <property type="component" value="Unassembled WGS sequence"/>
</dbReference>
<comment type="caution">
    <text evidence="11">The sequence shown here is derived from an EMBL/GenBank/DDBJ whole genome shotgun (WGS) entry which is preliminary data.</text>
</comment>
<dbReference type="AlphaFoldDB" id="A0A6L2Q7Z9"/>
<dbReference type="InterPro" id="IPR015943">
    <property type="entry name" value="WD40/YVTN_repeat-like_dom_sf"/>
</dbReference>
<organism evidence="11 12">
    <name type="scientific">Coptotermes formosanus</name>
    <name type="common">Formosan subterranean termite</name>
    <dbReference type="NCBI Taxonomy" id="36987"/>
    <lineage>
        <taxon>Eukaryota</taxon>
        <taxon>Metazoa</taxon>
        <taxon>Ecdysozoa</taxon>
        <taxon>Arthropoda</taxon>
        <taxon>Hexapoda</taxon>
        <taxon>Insecta</taxon>
        <taxon>Pterygota</taxon>
        <taxon>Neoptera</taxon>
        <taxon>Polyneoptera</taxon>
        <taxon>Dictyoptera</taxon>
        <taxon>Blattodea</taxon>
        <taxon>Blattoidea</taxon>
        <taxon>Termitoidae</taxon>
        <taxon>Rhinotermitidae</taxon>
        <taxon>Coptotermes</taxon>
    </lineage>
</organism>
<evidence type="ECO:0000256" key="2">
    <source>
        <dbReference type="ARBA" id="ARBA00022517"/>
    </source>
</evidence>
<dbReference type="Gene3D" id="2.130.10.10">
    <property type="entry name" value="YVTN repeat-like/Quinoprotein amine dehydrogenase"/>
    <property type="match status" value="3"/>
</dbReference>
<dbReference type="InterPro" id="IPR011047">
    <property type="entry name" value="Quinoprotein_ADH-like_sf"/>
</dbReference>
<dbReference type="OrthoDB" id="4096at2759"/>
<evidence type="ECO:0000256" key="4">
    <source>
        <dbReference type="ARBA" id="ARBA00022574"/>
    </source>
</evidence>
<dbReference type="GO" id="GO:0006364">
    <property type="term" value="P:rRNA processing"/>
    <property type="evidence" value="ECO:0007669"/>
    <property type="project" value="UniProtKB-KW"/>
</dbReference>
<name>A0A6L2Q7Z9_COPFO</name>
<dbReference type="Pfam" id="PF23869">
    <property type="entry name" value="Beta-prop_WDR75_1st"/>
    <property type="match status" value="1"/>
</dbReference>
<feature type="repeat" description="WD" evidence="8">
    <location>
        <begin position="451"/>
        <end position="496"/>
    </location>
</feature>
<keyword evidence="12" id="KW-1185">Reference proteome</keyword>
<feature type="region of interest" description="Disordered" evidence="9">
    <location>
        <begin position="770"/>
        <end position="812"/>
    </location>
</feature>
<dbReference type="PANTHER" id="PTHR44215">
    <property type="entry name" value="WD REPEAT-CONTAINING PROTEIN 75"/>
    <property type="match status" value="1"/>
</dbReference>
<dbReference type="InterPro" id="IPR053826">
    <property type="entry name" value="WDR75"/>
</dbReference>
<gene>
    <name evidence="11" type="ORF">Cfor_02959</name>
</gene>